<reference evidence="7" key="1">
    <citation type="journal article" date="2021" name="Microbiology">
        <title>Metagenomic Analysis of the Microbial Community in the Underground Coal Fire Area (Kemerovo Region, Russia) Revealed Predominance of Thermophilic Members of the Phyla Deinococcus-thermus, Aquificae, and Firmicutes.</title>
        <authorList>
            <person name="Kadnikov V."/>
            <person name="Mardanov A.V."/>
            <person name="Beletsky A.V."/>
            <person name="Karnachuk O.V."/>
            <person name="Ravin N.V."/>
        </authorList>
    </citation>
    <scope>NUCLEOTIDE SEQUENCE</scope>
    <source>
        <strain evidence="7">RBS10-49</strain>
    </source>
</reference>
<accession>A0A947D036</accession>
<evidence type="ECO:0000256" key="4">
    <source>
        <dbReference type="ARBA" id="ARBA00022989"/>
    </source>
</evidence>
<feature type="transmembrane region" description="Helical" evidence="6">
    <location>
        <begin position="50"/>
        <end position="73"/>
    </location>
</feature>
<comment type="subcellular location">
    <subcellularLocation>
        <location evidence="1">Cell membrane</location>
        <topology evidence="1">Multi-pass membrane protein</topology>
    </subcellularLocation>
</comment>
<keyword evidence="5 6" id="KW-0472">Membrane</keyword>
<dbReference type="Proteomes" id="UP000748108">
    <property type="component" value="Unassembled WGS sequence"/>
</dbReference>
<evidence type="ECO:0000256" key="6">
    <source>
        <dbReference type="SAM" id="Phobius"/>
    </source>
</evidence>
<evidence type="ECO:0000256" key="3">
    <source>
        <dbReference type="ARBA" id="ARBA00022692"/>
    </source>
</evidence>
<comment type="caution">
    <text evidence="7">The sequence shown here is derived from an EMBL/GenBank/DDBJ whole genome shotgun (WGS) entry which is preliminary data.</text>
</comment>
<keyword evidence="2" id="KW-1003">Cell membrane</keyword>
<organism evidence="7 8">
    <name type="scientific">Hydrogenibacillus schlegelii</name>
    <name type="common">Bacillus schlegelii</name>
    <dbReference type="NCBI Taxonomy" id="1484"/>
    <lineage>
        <taxon>Bacteria</taxon>
        <taxon>Bacillati</taxon>
        <taxon>Bacillota</taxon>
        <taxon>Bacilli</taxon>
        <taxon>Bacillales</taxon>
        <taxon>Bacillales Family X. Incertae Sedis</taxon>
        <taxon>Hydrogenibacillus</taxon>
    </lineage>
</organism>
<dbReference type="InterPro" id="IPR005171">
    <property type="entry name" value="Cyt_c_oxidase_su4_prok"/>
</dbReference>
<keyword evidence="4 6" id="KW-1133">Transmembrane helix</keyword>
<feature type="transmembrane region" description="Helical" evidence="6">
    <location>
        <begin position="85"/>
        <end position="107"/>
    </location>
</feature>
<dbReference type="GO" id="GO:0005886">
    <property type="term" value="C:plasma membrane"/>
    <property type="evidence" value="ECO:0007669"/>
    <property type="project" value="UniProtKB-SubCell"/>
</dbReference>
<proteinExistence type="predicted"/>
<evidence type="ECO:0000256" key="2">
    <source>
        <dbReference type="ARBA" id="ARBA00022475"/>
    </source>
</evidence>
<evidence type="ECO:0000256" key="1">
    <source>
        <dbReference type="ARBA" id="ARBA00004651"/>
    </source>
</evidence>
<keyword evidence="3 6" id="KW-0812">Transmembrane</keyword>
<evidence type="ECO:0000256" key="5">
    <source>
        <dbReference type="ARBA" id="ARBA00023136"/>
    </source>
</evidence>
<dbReference type="EMBL" id="JAHHQF010000040">
    <property type="protein sequence ID" value="MBT9281626.1"/>
    <property type="molecule type" value="Genomic_DNA"/>
</dbReference>
<feature type="transmembrane region" description="Helical" evidence="6">
    <location>
        <begin position="21"/>
        <end position="44"/>
    </location>
</feature>
<evidence type="ECO:0000313" key="7">
    <source>
        <dbReference type="EMBL" id="MBT9281626.1"/>
    </source>
</evidence>
<name>A0A947D036_HYDSH</name>
<dbReference type="AlphaFoldDB" id="A0A947D036"/>
<protein>
    <submittedName>
        <fullName evidence="7">Cytochrome C oxidase subunit IV family protein</fullName>
    </submittedName>
</protein>
<evidence type="ECO:0000313" key="8">
    <source>
        <dbReference type="Proteomes" id="UP000748108"/>
    </source>
</evidence>
<sequence length="110" mass="11923">MSAEPMFSPSGERETKKERSLHTVAFLASIVLTILAFGAVVYAIEGGASAGFVVAFLVALAVVQAAFQAYIWMHLKDEGHAVPQLFFYVGVYVTVVIVIGILLMSWWTVA</sequence>
<dbReference type="Pfam" id="PF03626">
    <property type="entry name" value="COX4_pro"/>
    <property type="match status" value="1"/>
</dbReference>
<gene>
    <name evidence="7" type="ORF">KM312_03015</name>
</gene>